<protein>
    <recommendedName>
        <fullName evidence="2">DUF1834 family protein</fullName>
    </recommendedName>
</protein>
<accession>A0A179BHV9</accession>
<evidence type="ECO:0008006" key="2">
    <source>
        <dbReference type="Google" id="ProtNLM"/>
    </source>
</evidence>
<gene>
    <name evidence="1" type="ORF">A4U53_27915</name>
</gene>
<comment type="caution">
    <text evidence="1">The sequence shown here is derived from an EMBL/GenBank/DDBJ whole genome shotgun (WGS) entry which is preliminary data.</text>
</comment>
<reference evidence="1" key="1">
    <citation type="submission" date="2016-04" db="EMBL/GenBank/DDBJ databases">
        <title>Fast-growing isolate from the root nodules of Vavilovia formosa.</title>
        <authorList>
            <person name="Kimeklis A."/>
            <person name="Safronova V."/>
            <person name="Belimov A."/>
            <person name="Andronov E."/>
        </authorList>
    </citation>
    <scope>NUCLEOTIDE SEQUENCE [LARGE SCALE GENOMIC DNA]</scope>
    <source>
        <strain evidence="1">Vaf-46</strain>
    </source>
</reference>
<proteinExistence type="predicted"/>
<dbReference type="EMBL" id="LWBS01000391">
    <property type="protein sequence ID" value="OAP91292.1"/>
    <property type="molecule type" value="Genomic_DNA"/>
</dbReference>
<organism evidence="1">
    <name type="scientific">Rhizobium leguminosarum</name>
    <dbReference type="NCBI Taxonomy" id="384"/>
    <lineage>
        <taxon>Bacteria</taxon>
        <taxon>Pseudomonadati</taxon>
        <taxon>Pseudomonadota</taxon>
        <taxon>Alphaproteobacteria</taxon>
        <taxon>Hyphomicrobiales</taxon>
        <taxon>Rhizobiaceae</taxon>
        <taxon>Rhizobium/Agrobacterium group</taxon>
        <taxon>Rhizobium</taxon>
    </lineage>
</organism>
<dbReference type="AlphaFoldDB" id="A0A179BHV9"/>
<sequence length="193" mass="21079">MDLAYAPIRKMEPAIVERLRLAFPAKDFSIDRVPQTLTIKEFERLVKQAPFIGLAWTGMKPDPASGRILKGVMLWRLILVFKASNGLETRFKGDRRGIGLDAMADVAVALLQAAEIPGVGVATVTGANSVIADGWTDDNVVIAQIDFNVAFQISPAAFQLLALDDLRRIGVSWAFAEDPENTVATDKTELPEE</sequence>
<dbReference type="eggNOG" id="COG5003">
    <property type="taxonomic scope" value="Bacteria"/>
</dbReference>
<name>A0A179BHV9_RHILE</name>
<evidence type="ECO:0000313" key="1">
    <source>
        <dbReference type="EMBL" id="OAP91292.1"/>
    </source>
</evidence>